<name>H0FVL5_RHIML</name>
<dbReference type="Proteomes" id="UP000004038">
    <property type="component" value="Unassembled WGS sequence"/>
</dbReference>
<feature type="transmembrane region" description="Helical" evidence="1">
    <location>
        <begin position="6"/>
        <end position="23"/>
    </location>
</feature>
<keyword evidence="1" id="KW-1133">Transmembrane helix</keyword>
<dbReference type="InterPro" id="IPR021682">
    <property type="entry name" value="DUF2933"/>
</dbReference>
<protein>
    <recommendedName>
        <fullName evidence="4">Transmembrane protein</fullName>
    </recommendedName>
</protein>
<dbReference type="PATRIC" id="fig|1107881.3.peg.1150"/>
<proteinExistence type="predicted"/>
<reference evidence="2 3" key="1">
    <citation type="journal article" date="2012" name="J. Bacteriol.">
        <title>Draft Genome Sequence of Sinorhizobium meliloti CCNWSX0020, a Nitrogen-Fixing Symbiont with Copper Tolerance Capability Isolated from Lead-Zinc Mine Tailings.</title>
        <authorList>
            <person name="Li Z."/>
            <person name="Ma Z."/>
            <person name="Hao X."/>
            <person name="Wei G."/>
        </authorList>
    </citation>
    <scope>NUCLEOTIDE SEQUENCE [LARGE SCALE GENOMIC DNA]</scope>
    <source>
        <strain evidence="2 3">CCNWSX0020</strain>
    </source>
</reference>
<evidence type="ECO:0000256" key="1">
    <source>
        <dbReference type="SAM" id="Phobius"/>
    </source>
</evidence>
<keyword evidence="1" id="KW-0472">Membrane</keyword>
<organism evidence="2 3">
    <name type="scientific">Sinorhizobium meliloti CCNWSX0020</name>
    <dbReference type="NCBI Taxonomy" id="1107881"/>
    <lineage>
        <taxon>Bacteria</taxon>
        <taxon>Pseudomonadati</taxon>
        <taxon>Pseudomonadota</taxon>
        <taxon>Alphaproteobacteria</taxon>
        <taxon>Hyphomicrobiales</taxon>
        <taxon>Rhizobiaceae</taxon>
        <taxon>Sinorhizobium/Ensifer group</taxon>
        <taxon>Sinorhizobium</taxon>
    </lineage>
</organism>
<gene>
    <name evidence="2" type="ORF">SM0020_05732</name>
</gene>
<dbReference type="RefSeq" id="WP_003526657.1">
    <property type="nucleotide sequence ID" value="NZ_AGVV01000007.1"/>
</dbReference>
<dbReference type="EMBL" id="AGVV01000007">
    <property type="protein sequence ID" value="EHK78921.1"/>
    <property type="molecule type" value="Genomic_DNA"/>
</dbReference>
<evidence type="ECO:0000313" key="3">
    <source>
        <dbReference type="Proteomes" id="UP000004038"/>
    </source>
</evidence>
<evidence type="ECO:0008006" key="4">
    <source>
        <dbReference type="Google" id="ProtNLM"/>
    </source>
</evidence>
<dbReference type="Pfam" id="PF11666">
    <property type="entry name" value="DUF2933"/>
    <property type="match status" value="1"/>
</dbReference>
<feature type="transmembrane region" description="Helical" evidence="1">
    <location>
        <begin position="30"/>
        <end position="48"/>
    </location>
</feature>
<evidence type="ECO:0000313" key="2">
    <source>
        <dbReference type="EMBL" id="EHK78921.1"/>
    </source>
</evidence>
<keyword evidence="1" id="KW-0812">Transmembrane</keyword>
<sequence length="67" mass="7705">MIWDRKWTLFAASLAVIFAFFILREHWQHALGLAPYLLLLACPLMHLFHGHGSPGHGDHRIKTDDIT</sequence>
<dbReference type="AlphaFoldDB" id="H0FVL5"/>
<accession>H0FVL5</accession>